<dbReference type="EMBL" id="AP025298">
    <property type="protein sequence ID" value="BDD02136.1"/>
    <property type="molecule type" value="Genomic_DNA"/>
</dbReference>
<reference evidence="3 4" key="1">
    <citation type="submission" date="2021-12" db="EMBL/GenBank/DDBJ databases">
        <title>Genome sequencing of bacteria with rrn-lacking chromosome and rrn-plasmid.</title>
        <authorList>
            <person name="Anda M."/>
            <person name="Iwasaki W."/>
        </authorList>
    </citation>
    <scope>NUCLEOTIDE SEQUENCE [LARGE SCALE GENOMIC DNA]</scope>
    <source>
        <strain evidence="3 4">NBRC 101262</strain>
        <plasmid evidence="3 4">pPP6</plasmid>
    </source>
</reference>
<dbReference type="InterPro" id="IPR050563">
    <property type="entry name" value="4-hydroxybenzoyl-CoA_TE"/>
</dbReference>
<dbReference type="Gene3D" id="3.10.129.10">
    <property type="entry name" value="Hotdog Thioesterase"/>
    <property type="match status" value="1"/>
</dbReference>
<comment type="similarity">
    <text evidence="1">Belongs to the 4-hydroxybenzoyl-CoA thioesterase family.</text>
</comment>
<proteinExistence type="inferred from homology"/>
<keyword evidence="3" id="KW-0614">Plasmid</keyword>
<evidence type="ECO:0000256" key="2">
    <source>
        <dbReference type="ARBA" id="ARBA00022801"/>
    </source>
</evidence>
<dbReference type="Proteomes" id="UP001354989">
    <property type="component" value="Plasmid pPP6"/>
</dbReference>
<geneLocation type="plasmid" evidence="3 4">
    <name>pPP6</name>
</geneLocation>
<evidence type="ECO:0000313" key="3">
    <source>
        <dbReference type="EMBL" id="BDD02136.1"/>
    </source>
</evidence>
<dbReference type="PANTHER" id="PTHR31793">
    <property type="entry name" value="4-HYDROXYBENZOYL-COA THIOESTERASE FAMILY MEMBER"/>
    <property type="match status" value="1"/>
</dbReference>
<dbReference type="Pfam" id="PF13279">
    <property type="entry name" value="4HBT_2"/>
    <property type="match status" value="1"/>
</dbReference>
<dbReference type="CDD" id="cd00586">
    <property type="entry name" value="4HBT"/>
    <property type="match status" value="1"/>
</dbReference>
<keyword evidence="4" id="KW-1185">Reference proteome</keyword>
<evidence type="ECO:0000256" key="1">
    <source>
        <dbReference type="ARBA" id="ARBA00005953"/>
    </source>
</evidence>
<protein>
    <submittedName>
        <fullName evidence="3">4-hydroxybenzoyl-CoA thioesterase</fullName>
    </submittedName>
</protein>
<dbReference type="InterPro" id="IPR029069">
    <property type="entry name" value="HotDog_dom_sf"/>
</dbReference>
<name>A0ABM7VM90_9BACT</name>
<gene>
    <name evidence="3" type="ORF">PEPS_44160</name>
</gene>
<keyword evidence="2" id="KW-0378">Hydrolase</keyword>
<organism evidence="3 4">
    <name type="scientific">Persicobacter psychrovividus</name>
    <dbReference type="NCBI Taxonomy" id="387638"/>
    <lineage>
        <taxon>Bacteria</taxon>
        <taxon>Pseudomonadati</taxon>
        <taxon>Bacteroidota</taxon>
        <taxon>Cytophagia</taxon>
        <taxon>Cytophagales</taxon>
        <taxon>Persicobacteraceae</taxon>
        <taxon>Persicobacter</taxon>
    </lineage>
</organism>
<dbReference type="RefSeq" id="WP_338399309.1">
    <property type="nucleotide sequence ID" value="NZ_AP025298.1"/>
</dbReference>
<accession>A0ABM7VM90</accession>
<dbReference type="PANTHER" id="PTHR31793:SF27">
    <property type="entry name" value="NOVEL THIOESTERASE SUPERFAMILY DOMAIN AND SAPOSIN A-TYPE DOMAIN CONTAINING PROTEIN (0610012H03RIK)"/>
    <property type="match status" value="1"/>
</dbReference>
<evidence type="ECO:0000313" key="4">
    <source>
        <dbReference type="Proteomes" id="UP001354989"/>
    </source>
</evidence>
<sequence>MAKRKTKIYPTTLVSVCRVPVRFSEVDSMRVVWHGNYVKYFEDGREAFGNEFELSYMDYFHNELLTPIVKLDCNYKQSLRYGDIAEITTRYMACDAAKIYFEYMIKNAETGDVAATGSSCQVFINTDQQLQLTSPPFYEKWKAKWLSK</sequence>
<dbReference type="SUPFAM" id="SSF54637">
    <property type="entry name" value="Thioesterase/thiol ester dehydrase-isomerase"/>
    <property type="match status" value="1"/>
</dbReference>